<dbReference type="EMBL" id="NEVH01013550">
    <property type="protein sequence ID" value="PNF28803.1"/>
    <property type="molecule type" value="Genomic_DNA"/>
</dbReference>
<dbReference type="InterPro" id="IPR000873">
    <property type="entry name" value="AMP-dep_synth/lig_dom"/>
</dbReference>
<gene>
    <name evidence="5" type="primary">acsf3_3</name>
    <name evidence="5" type="ORF">B7P43_G05692</name>
</gene>
<comment type="caution">
    <text evidence="5">The sequence shown here is derived from an EMBL/GenBank/DDBJ whole genome shotgun (WGS) entry which is preliminary data.</text>
</comment>
<evidence type="ECO:0000256" key="2">
    <source>
        <dbReference type="ARBA" id="ARBA00022598"/>
    </source>
</evidence>
<dbReference type="Pfam" id="PF13193">
    <property type="entry name" value="AMP-binding_C"/>
    <property type="match status" value="1"/>
</dbReference>
<evidence type="ECO:0000313" key="6">
    <source>
        <dbReference type="Proteomes" id="UP000235965"/>
    </source>
</evidence>
<dbReference type="CDD" id="cd05941">
    <property type="entry name" value="MCS"/>
    <property type="match status" value="1"/>
</dbReference>
<dbReference type="InterPro" id="IPR020845">
    <property type="entry name" value="AMP-binding_CS"/>
</dbReference>
<dbReference type="Gene3D" id="3.40.50.12780">
    <property type="entry name" value="N-terminal domain of ligase-like"/>
    <property type="match status" value="1"/>
</dbReference>
<dbReference type="InterPro" id="IPR042099">
    <property type="entry name" value="ANL_N_sf"/>
</dbReference>
<dbReference type="GO" id="GO:0005737">
    <property type="term" value="C:cytoplasm"/>
    <property type="evidence" value="ECO:0007669"/>
    <property type="project" value="UniProtKB-ARBA"/>
</dbReference>
<dbReference type="PROSITE" id="PS00455">
    <property type="entry name" value="AMP_BINDING"/>
    <property type="match status" value="1"/>
</dbReference>
<dbReference type="STRING" id="105785.A0A2J7QJN4"/>
<dbReference type="EMBL" id="NEVH01013550">
    <property type="protein sequence ID" value="PNF28801.1"/>
    <property type="molecule type" value="Genomic_DNA"/>
</dbReference>
<feature type="domain" description="AMP-binding enzyme C-terminal" evidence="4">
    <location>
        <begin position="512"/>
        <end position="587"/>
    </location>
</feature>
<protein>
    <submittedName>
        <fullName evidence="5">Acyl-CoA synthetase family member 3, mitochondrial</fullName>
    </submittedName>
</protein>
<organism evidence="5 6">
    <name type="scientific">Cryptotermes secundus</name>
    <dbReference type="NCBI Taxonomy" id="105785"/>
    <lineage>
        <taxon>Eukaryota</taxon>
        <taxon>Metazoa</taxon>
        <taxon>Ecdysozoa</taxon>
        <taxon>Arthropoda</taxon>
        <taxon>Hexapoda</taxon>
        <taxon>Insecta</taxon>
        <taxon>Pterygota</taxon>
        <taxon>Neoptera</taxon>
        <taxon>Polyneoptera</taxon>
        <taxon>Dictyoptera</taxon>
        <taxon>Blattodea</taxon>
        <taxon>Blattoidea</taxon>
        <taxon>Termitoidae</taxon>
        <taxon>Kalotermitidae</taxon>
        <taxon>Cryptotermitinae</taxon>
        <taxon>Cryptotermes</taxon>
    </lineage>
</organism>
<name>A0A2J7QJN4_9NEOP</name>
<comment type="similarity">
    <text evidence="1">Belongs to the ATP-dependent AMP-binding enzyme family.</text>
</comment>
<dbReference type="GO" id="GO:0006631">
    <property type="term" value="P:fatty acid metabolic process"/>
    <property type="evidence" value="ECO:0007669"/>
    <property type="project" value="TreeGrafter"/>
</dbReference>
<dbReference type="Pfam" id="PF00501">
    <property type="entry name" value="AMP-binding"/>
    <property type="match status" value="1"/>
</dbReference>
<dbReference type="PANTHER" id="PTHR43201:SF8">
    <property type="entry name" value="ACYL-COA SYNTHETASE FAMILY MEMBER 3"/>
    <property type="match status" value="1"/>
</dbReference>
<evidence type="ECO:0000313" key="5">
    <source>
        <dbReference type="EMBL" id="PNF28801.1"/>
    </source>
</evidence>
<dbReference type="InParanoid" id="A0A2J7QJN4"/>
<dbReference type="FunCoup" id="A0A2J7QJN4">
    <property type="interactions" value="743"/>
</dbReference>
<dbReference type="InterPro" id="IPR045851">
    <property type="entry name" value="AMP-bd_C_sf"/>
</dbReference>
<reference evidence="5 6" key="1">
    <citation type="submission" date="2017-12" db="EMBL/GenBank/DDBJ databases">
        <title>Hemimetabolous genomes reveal molecular basis of termite eusociality.</title>
        <authorList>
            <person name="Harrison M.C."/>
            <person name="Jongepier E."/>
            <person name="Robertson H.M."/>
            <person name="Arning N."/>
            <person name="Bitard-Feildel T."/>
            <person name="Chao H."/>
            <person name="Childers C.P."/>
            <person name="Dinh H."/>
            <person name="Doddapaneni H."/>
            <person name="Dugan S."/>
            <person name="Gowin J."/>
            <person name="Greiner C."/>
            <person name="Han Y."/>
            <person name="Hu H."/>
            <person name="Hughes D.S.T."/>
            <person name="Huylmans A.-K."/>
            <person name="Kemena C."/>
            <person name="Kremer L.P.M."/>
            <person name="Lee S.L."/>
            <person name="Lopez-Ezquerra A."/>
            <person name="Mallet L."/>
            <person name="Monroy-Kuhn J.M."/>
            <person name="Moser A."/>
            <person name="Murali S.C."/>
            <person name="Muzny D.M."/>
            <person name="Otani S."/>
            <person name="Piulachs M.-D."/>
            <person name="Poelchau M."/>
            <person name="Qu J."/>
            <person name="Schaub F."/>
            <person name="Wada-Katsumata A."/>
            <person name="Worley K.C."/>
            <person name="Xie Q."/>
            <person name="Ylla G."/>
            <person name="Poulsen M."/>
            <person name="Gibbs R.A."/>
            <person name="Schal C."/>
            <person name="Richards S."/>
            <person name="Belles X."/>
            <person name="Korb J."/>
            <person name="Bornberg-Bauer E."/>
        </authorList>
    </citation>
    <scope>NUCLEOTIDE SEQUENCE [LARGE SCALE GENOMIC DNA]</scope>
    <source>
        <tissue evidence="5">Whole body</tissue>
    </source>
</reference>
<dbReference type="FunFam" id="3.40.50.12780:FF:000030">
    <property type="entry name" value="Acyl-CoA synthetase family member 3"/>
    <property type="match status" value="1"/>
</dbReference>
<evidence type="ECO:0000259" key="4">
    <source>
        <dbReference type="Pfam" id="PF13193"/>
    </source>
</evidence>
<sequence length="605" mass="67200">MACLLAGRYIALCCGRRSSGVYVTTRCWQQSYAACAPTQGESFNGPKSSVVPIFRHAPQFSDRIALRDRHGDYTYRGIFLSSRQFAGEISNYLAGRKQERVAFLCPNDASYIIVQWACWMSGQIAVPMMADHPSPVWEHYISNSEASLVVTTTEYADSLQKVAVKAGAQLLVLDEALRVLAMKAASKSTLLAAKPEPSPWDEAQPLEGGLDPQFYNDNDAMIIYTSGTTGPPKGAIITHANIHAQISSLVEAWGWTEKDIVLHTLPLHHIHGIVNVLMCPLAVGGRCVMLPKFEAARVWSYLLAINMPANERVNVYMAVPTIYMKLVEEYDRIFTKNARMQEYIRTVCTQKIRLMVSGSSPLPSPLFECWEEITGHRLLERYGMTETGMVLSNPLKGVRKPGYVGTPLPGVQVQIAKTLQNQEFEVQVEDSAARGTTTPSRKYMSGELHVKGPNVFKGYWKNSKATQEVFTHDGWFKTGDTARYDDDGTYKILGRTSVDIIKTGGYKVSAVEIETHILGHPDIVDCSVVGLPDITWGQKVAAVVVPRSGKEVILSKLREWSKERMAPYAIPTVLRVVEKLPKNTMGKVNKRDLLKAVFPEAELRA</sequence>
<keyword evidence="6" id="KW-1185">Reference proteome</keyword>
<evidence type="ECO:0000259" key="3">
    <source>
        <dbReference type="Pfam" id="PF00501"/>
    </source>
</evidence>
<dbReference type="SUPFAM" id="SSF56801">
    <property type="entry name" value="Acetyl-CoA synthetase-like"/>
    <property type="match status" value="1"/>
</dbReference>
<dbReference type="Proteomes" id="UP000235965">
    <property type="component" value="Unassembled WGS sequence"/>
</dbReference>
<accession>A0A2J7QJN4</accession>
<dbReference type="Gene3D" id="3.30.300.30">
    <property type="match status" value="1"/>
</dbReference>
<dbReference type="InterPro" id="IPR025110">
    <property type="entry name" value="AMP-bd_C"/>
</dbReference>
<dbReference type="GO" id="GO:0031956">
    <property type="term" value="F:medium-chain fatty acid-CoA ligase activity"/>
    <property type="evidence" value="ECO:0007669"/>
    <property type="project" value="TreeGrafter"/>
</dbReference>
<feature type="domain" description="AMP-dependent synthetase/ligase" evidence="3">
    <location>
        <begin position="55"/>
        <end position="460"/>
    </location>
</feature>
<dbReference type="AlphaFoldDB" id="A0A2J7QJN4"/>
<keyword evidence="2" id="KW-0436">Ligase</keyword>
<evidence type="ECO:0000256" key="1">
    <source>
        <dbReference type="ARBA" id="ARBA00006432"/>
    </source>
</evidence>
<dbReference type="OrthoDB" id="2962993at2759"/>
<dbReference type="PANTHER" id="PTHR43201">
    <property type="entry name" value="ACYL-COA SYNTHETASE"/>
    <property type="match status" value="1"/>
</dbReference>
<proteinExistence type="inferred from homology"/>